<protein>
    <submittedName>
        <fullName evidence="1">Uncharacterized protein</fullName>
    </submittedName>
</protein>
<keyword evidence="2" id="KW-1185">Reference proteome</keyword>
<dbReference type="Proteomes" id="UP001500748">
    <property type="component" value="Unassembled WGS sequence"/>
</dbReference>
<proteinExistence type="predicted"/>
<sequence length="95" mass="11299">MQKGQKYINKQQTLHRFNLIAERQRYKTLSSLLKTVLRSKKKALQILAHIGKFFLLCTARIRIIYKEIDPIFLISFTFYKNPLKKNKKNVQNAES</sequence>
<reference evidence="2" key="1">
    <citation type="journal article" date="2019" name="Int. J. Syst. Evol. Microbiol.">
        <title>The Global Catalogue of Microorganisms (GCM) 10K type strain sequencing project: providing services to taxonomists for standard genome sequencing and annotation.</title>
        <authorList>
            <consortium name="The Broad Institute Genomics Platform"/>
            <consortium name="The Broad Institute Genome Sequencing Center for Infectious Disease"/>
            <person name="Wu L."/>
            <person name="Ma J."/>
        </authorList>
    </citation>
    <scope>NUCLEOTIDE SEQUENCE [LARGE SCALE GENOMIC DNA]</scope>
    <source>
        <strain evidence="2">JCM 17337</strain>
    </source>
</reference>
<name>A0ABP7G4P2_9FLAO</name>
<evidence type="ECO:0000313" key="2">
    <source>
        <dbReference type="Proteomes" id="UP001500748"/>
    </source>
</evidence>
<organism evidence="1 2">
    <name type="scientific">Flavobacterium ginsengiterrae</name>
    <dbReference type="NCBI Taxonomy" id="871695"/>
    <lineage>
        <taxon>Bacteria</taxon>
        <taxon>Pseudomonadati</taxon>
        <taxon>Bacteroidota</taxon>
        <taxon>Flavobacteriia</taxon>
        <taxon>Flavobacteriales</taxon>
        <taxon>Flavobacteriaceae</taxon>
        <taxon>Flavobacterium</taxon>
    </lineage>
</organism>
<accession>A0ABP7G4P2</accession>
<dbReference type="EMBL" id="BAABDU010000001">
    <property type="protein sequence ID" value="GAA3755031.1"/>
    <property type="molecule type" value="Genomic_DNA"/>
</dbReference>
<comment type="caution">
    <text evidence="1">The sequence shown here is derived from an EMBL/GenBank/DDBJ whole genome shotgun (WGS) entry which is preliminary data.</text>
</comment>
<gene>
    <name evidence="1" type="ORF">GCM10022423_01090</name>
</gene>
<evidence type="ECO:0000313" key="1">
    <source>
        <dbReference type="EMBL" id="GAA3755031.1"/>
    </source>
</evidence>